<evidence type="ECO:0000313" key="2">
    <source>
        <dbReference type="Proteomes" id="UP000679690"/>
    </source>
</evidence>
<accession>A0ABS3UMW8</accession>
<evidence type="ECO:0008006" key="3">
    <source>
        <dbReference type="Google" id="ProtNLM"/>
    </source>
</evidence>
<comment type="caution">
    <text evidence="1">The sequence shown here is derived from an EMBL/GenBank/DDBJ whole genome shotgun (WGS) entry which is preliminary data.</text>
</comment>
<reference evidence="1 2" key="1">
    <citation type="submission" date="2021-03" db="EMBL/GenBank/DDBJ databases">
        <title>Actinoplanes flavus sp. nov., a novel actinomycete isolated from Coconut Palm rhizosphere soil.</title>
        <authorList>
            <person name="Luo X."/>
        </authorList>
    </citation>
    <scope>NUCLEOTIDE SEQUENCE [LARGE SCALE GENOMIC DNA]</scope>
    <source>
        <strain evidence="1 2">NEAU-H7</strain>
    </source>
</reference>
<organism evidence="1 2">
    <name type="scientific">Actinoplanes flavus</name>
    <dbReference type="NCBI Taxonomy" id="2820290"/>
    <lineage>
        <taxon>Bacteria</taxon>
        <taxon>Bacillati</taxon>
        <taxon>Actinomycetota</taxon>
        <taxon>Actinomycetes</taxon>
        <taxon>Micromonosporales</taxon>
        <taxon>Micromonosporaceae</taxon>
        <taxon>Actinoplanes</taxon>
    </lineage>
</organism>
<protein>
    <recommendedName>
        <fullName evidence="3">DUF2795 domain-containing protein</fullName>
    </recommendedName>
</protein>
<evidence type="ECO:0000313" key="1">
    <source>
        <dbReference type="EMBL" id="MBO3739796.1"/>
    </source>
</evidence>
<dbReference type="Proteomes" id="UP000679690">
    <property type="component" value="Unassembled WGS sequence"/>
</dbReference>
<dbReference type="EMBL" id="JAGFNS010000012">
    <property type="protein sequence ID" value="MBO3739796.1"/>
    <property type="molecule type" value="Genomic_DNA"/>
</dbReference>
<gene>
    <name evidence="1" type="ORF">J5X75_19995</name>
</gene>
<proteinExistence type="predicted"/>
<keyword evidence="2" id="KW-1185">Reference proteome</keyword>
<sequence>MAAAGPGSPPAVTDDIRELDTFLDAAYDAQERLTSGDLRRRAIAADLPAAALTRIDALPEGEYAQDEAAEALRAINV</sequence>
<name>A0ABS3UMW8_9ACTN</name>